<feature type="domain" description="Glucose-6-phosphate dehydrogenase NAD-binding" evidence="9">
    <location>
        <begin position="26"/>
        <end position="208"/>
    </location>
</feature>
<dbReference type="InterPro" id="IPR022675">
    <property type="entry name" value="G6P_DH_C"/>
</dbReference>
<dbReference type="Gene3D" id="3.30.360.10">
    <property type="entry name" value="Dihydrodipicolinate Reductase, domain 2"/>
    <property type="match status" value="1"/>
</dbReference>
<evidence type="ECO:0000313" key="12">
    <source>
        <dbReference type="Proteomes" id="UP000008743"/>
    </source>
</evidence>
<evidence type="ECO:0000256" key="4">
    <source>
        <dbReference type="ARBA" id="ARBA00022857"/>
    </source>
</evidence>
<dbReference type="PIRSF" id="PIRSF000110">
    <property type="entry name" value="G6PD"/>
    <property type="match status" value="1"/>
</dbReference>
<dbReference type="OrthoDB" id="60984at2759"/>
<dbReference type="Gene3D" id="3.40.50.720">
    <property type="entry name" value="NAD(P)-binding Rossmann-like Domain"/>
    <property type="match status" value="1"/>
</dbReference>
<dbReference type="InterPro" id="IPR019796">
    <property type="entry name" value="G6P_DH_AS"/>
</dbReference>
<dbReference type="NCBIfam" id="TIGR00871">
    <property type="entry name" value="zwf"/>
    <property type="match status" value="1"/>
</dbReference>
<evidence type="ECO:0000256" key="1">
    <source>
        <dbReference type="ARBA" id="ARBA00004937"/>
    </source>
</evidence>
<dbReference type="Pfam" id="PF02781">
    <property type="entry name" value="G6PD_C"/>
    <property type="match status" value="1"/>
</dbReference>
<keyword evidence="12" id="KW-1185">Reference proteome</keyword>
<evidence type="ECO:0000256" key="7">
    <source>
        <dbReference type="RuleBase" id="RU362120"/>
    </source>
</evidence>
<dbReference type="AlphaFoldDB" id="A0A0D2X2D0"/>
<keyword evidence="5 7" id="KW-0560">Oxidoreductase</keyword>
<keyword evidence="6 7" id="KW-0119">Carbohydrate metabolism</keyword>
<keyword evidence="4 7" id="KW-0521">NADP</keyword>
<dbReference type="PhylomeDB" id="A0A0D2X2D0"/>
<dbReference type="GO" id="GO:0005829">
    <property type="term" value="C:cytosol"/>
    <property type="evidence" value="ECO:0007669"/>
    <property type="project" value="TreeGrafter"/>
</dbReference>
<organism evidence="11 12">
    <name type="scientific">Capsaspora owczarzaki (strain ATCC 30864)</name>
    <dbReference type="NCBI Taxonomy" id="595528"/>
    <lineage>
        <taxon>Eukaryota</taxon>
        <taxon>Filasterea</taxon>
        <taxon>Capsaspora</taxon>
    </lineage>
</organism>
<feature type="region of interest" description="Disordered" evidence="8">
    <location>
        <begin position="474"/>
        <end position="512"/>
    </location>
</feature>
<dbReference type="PANTHER" id="PTHR23429:SF0">
    <property type="entry name" value="GLUCOSE-6-PHOSPHATE 1-DEHYDROGENASE"/>
    <property type="match status" value="1"/>
</dbReference>
<dbReference type="EMBL" id="KE346363">
    <property type="protein sequence ID" value="KJE92344.1"/>
    <property type="molecule type" value="Genomic_DNA"/>
</dbReference>
<evidence type="ECO:0000256" key="3">
    <source>
        <dbReference type="ARBA" id="ARBA00022526"/>
    </source>
</evidence>
<gene>
    <name evidence="11" type="ORF">CAOG_003329</name>
</gene>
<dbReference type="Pfam" id="PF00479">
    <property type="entry name" value="G6PD_N"/>
    <property type="match status" value="1"/>
</dbReference>
<dbReference type="PANTHER" id="PTHR23429">
    <property type="entry name" value="GLUCOSE-6-PHOSPHATE 1-DEHYDROGENASE G6PD"/>
    <property type="match status" value="1"/>
</dbReference>
<dbReference type="HAMAP" id="MF_00966">
    <property type="entry name" value="G6PD"/>
    <property type="match status" value="1"/>
</dbReference>
<dbReference type="SUPFAM" id="SSF51735">
    <property type="entry name" value="NAD(P)-binding Rossmann-fold domains"/>
    <property type="match status" value="1"/>
</dbReference>
<name>A0A0D2X2D0_CAPO3</name>
<sequence>MSSSPTSSSSSGAPSAASNNPTTVFVFGASGDLAKKKTFPALFALFRSNLLPTHTRIVGYARSAMTPAELRERLSKFIRTPTDQDKKTLDEFFKIISYVHGQYDSDEDVIKLAKAAAEVEKKCAQPSSDCATDRVFYLALPPSVFIPISQQIKRHLTDNAGYKRLIVEKPFGKDLASSTELADALAANFAESEIYRIDHYLGKEMVKNLLILRFANVFFGAVWNRQFINNVQITFKEPFGVEGRGGYFDEYGIIRDVMQNHLMQILAIVAMDRPVDLSAEAIRDEKVKVLKSIPHLTVHDVIVGQYTRSGDGKVVGYLELDDVPKDSITPTFAQAVLHIKNERWDGVPFILKCGKAMPDRKAEIRIQFQDVAGNIFPHDLARNELVIRVQPDEAVYIKLMNKKPGLSTETVISELDLSYKQRYGGDYIPDAYEALILDVLRGDHANFVRSDELDVAWRIFTPMLHELERAKHKPEPYEFGSRGPSSADEQLKRHGGFTRHSQPYTWVPPAKH</sequence>
<dbReference type="SUPFAM" id="SSF55347">
    <property type="entry name" value="Glyceraldehyde-3-phosphate dehydrogenase-like, C-terminal domain"/>
    <property type="match status" value="1"/>
</dbReference>
<comment type="catalytic activity">
    <reaction evidence="7">
        <text>D-glucose 6-phosphate + NADP(+) = 6-phospho-D-glucono-1,5-lactone + NADPH + H(+)</text>
        <dbReference type="Rhea" id="RHEA:15841"/>
        <dbReference type="ChEBI" id="CHEBI:15378"/>
        <dbReference type="ChEBI" id="CHEBI:57783"/>
        <dbReference type="ChEBI" id="CHEBI:57955"/>
        <dbReference type="ChEBI" id="CHEBI:58349"/>
        <dbReference type="ChEBI" id="CHEBI:61548"/>
        <dbReference type="EC" id="1.1.1.49"/>
    </reaction>
</comment>
<dbReference type="FunFam" id="3.30.360.10:FF:000018">
    <property type="entry name" value="Glucose-6-phosphate 1-dehydrogenase"/>
    <property type="match status" value="1"/>
</dbReference>
<accession>A0A0D2X2D0</accession>
<proteinExistence type="inferred from homology"/>
<dbReference type="FunCoup" id="A0A0D2X2D0">
    <property type="interactions" value="267"/>
</dbReference>
<dbReference type="UniPathway" id="UPA00115">
    <property type="reaction ID" value="UER00408"/>
</dbReference>
<dbReference type="PRINTS" id="PR00079">
    <property type="entry name" value="G6PDHDRGNASE"/>
</dbReference>
<evidence type="ECO:0000256" key="5">
    <source>
        <dbReference type="ARBA" id="ARBA00023002"/>
    </source>
</evidence>
<keyword evidence="3 7" id="KW-0313">Glucose metabolism</keyword>
<evidence type="ECO:0000259" key="10">
    <source>
        <dbReference type="Pfam" id="PF02781"/>
    </source>
</evidence>
<evidence type="ECO:0000259" key="9">
    <source>
        <dbReference type="Pfam" id="PF00479"/>
    </source>
</evidence>
<dbReference type="InterPro" id="IPR036291">
    <property type="entry name" value="NAD(P)-bd_dom_sf"/>
</dbReference>
<dbReference type="Proteomes" id="UP000008743">
    <property type="component" value="Unassembled WGS sequence"/>
</dbReference>
<dbReference type="eggNOG" id="KOG0563">
    <property type="taxonomic scope" value="Eukaryota"/>
</dbReference>
<comment type="similarity">
    <text evidence="2 7">Belongs to the glucose-6-phosphate dehydrogenase family.</text>
</comment>
<evidence type="ECO:0000313" key="11">
    <source>
        <dbReference type="EMBL" id="KJE92344.1"/>
    </source>
</evidence>
<dbReference type="GO" id="GO:0006006">
    <property type="term" value="P:glucose metabolic process"/>
    <property type="evidence" value="ECO:0007669"/>
    <property type="project" value="UniProtKB-KW"/>
</dbReference>
<dbReference type="GO" id="GO:0009051">
    <property type="term" value="P:pentose-phosphate shunt, oxidative branch"/>
    <property type="evidence" value="ECO:0007669"/>
    <property type="project" value="TreeGrafter"/>
</dbReference>
<evidence type="ECO:0000256" key="6">
    <source>
        <dbReference type="ARBA" id="ARBA00023277"/>
    </source>
</evidence>
<dbReference type="InterPro" id="IPR022674">
    <property type="entry name" value="G6P_DH_NAD-bd"/>
</dbReference>
<dbReference type="PROSITE" id="PS00069">
    <property type="entry name" value="G6P_DEHYDROGENASE"/>
    <property type="match status" value="1"/>
</dbReference>
<feature type="domain" description="Glucose-6-phosphate dehydrogenase C-terminal" evidence="10">
    <location>
        <begin position="210"/>
        <end position="495"/>
    </location>
</feature>
<dbReference type="InterPro" id="IPR001282">
    <property type="entry name" value="G6P_DH"/>
</dbReference>
<dbReference type="GO" id="GO:0004345">
    <property type="term" value="F:glucose-6-phosphate dehydrogenase activity"/>
    <property type="evidence" value="ECO:0007669"/>
    <property type="project" value="UniProtKB-EC"/>
</dbReference>
<dbReference type="RefSeq" id="XP_004364168.2">
    <property type="nucleotide sequence ID" value="XM_004364111.2"/>
</dbReference>
<comment type="function">
    <text evidence="7">Catalyzes the rate-limiting step of the oxidative pentose-phosphate pathway, which represents a route for the dissimilation of carbohydrates besides glycolysis.</text>
</comment>
<evidence type="ECO:0000256" key="2">
    <source>
        <dbReference type="ARBA" id="ARBA00009975"/>
    </source>
</evidence>
<dbReference type="InParanoid" id="A0A0D2X2D0"/>
<evidence type="ECO:0000256" key="8">
    <source>
        <dbReference type="SAM" id="MobiDB-lite"/>
    </source>
</evidence>
<dbReference type="STRING" id="595528.A0A0D2X2D0"/>
<dbReference type="GO" id="GO:0050661">
    <property type="term" value="F:NADP binding"/>
    <property type="evidence" value="ECO:0007669"/>
    <property type="project" value="InterPro"/>
</dbReference>
<dbReference type="EC" id="1.1.1.49" evidence="7"/>
<reference evidence="12" key="1">
    <citation type="submission" date="2011-02" db="EMBL/GenBank/DDBJ databases">
        <title>The Genome Sequence of Capsaspora owczarzaki ATCC 30864.</title>
        <authorList>
            <person name="Russ C."/>
            <person name="Cuomo C."/>
            <person name="Burger G."/>
            <person name="Gray M.W."/>
            <person name="Holland P.W.H."/>
            <person name="King N."/>
            <person name="Lang F.B.F."/>
            <person name="Roger A.J."/>
            <person name="Ruiz-Trillo I."/>
            <person name="Young S.K."/>
            <person name="Zeng Q."/>
            <person name="Gargeya S."/>
            <person name="Alvarado L."/>
            <person name="Berlin A."/>
            <person name="Chapman S.B."/>
            <person name="Chen Z."/>
            <person name="Freedman E."/>
            <person name="Gellesch M."/>
            <person name="Goldberg J."/>
            <person name="Griggs A."/>
            <person name="Gujja S."/>
            <person name="Heilman E."/>
            <person name="Heiman D."/>
            <person name="Howarth C."/>
            <person name="Mehta T."/>
            <person name="Neiman D."/>
            <person name="Pearson M."/>
            <person name="Roberts A."/>
            <person name="Saif S."/>
            <person name="Shea T."/>
            <person name="Shenoy N."/>
            <person name="Sisk P."/>
            <person name="Stolte C."/>
            <person name="Sykes S."/>
            <person name="White J."/>
            <person name="Yandava C."/>
            <person name="Haas B."/>
            <person name="Nusbaum C."/>
            <person name="Birren B."/>
        </authorList>
    </citation>
    <scope>NUCLEOTIDE SEQUENCE</scope>
    <source>
        <strain evidence="12">ATCC 30864</strain>
    </source>
</reference>
<protein>
    <recommendedName>
        <fullName evidence="7">Glucose-6-phosphate 1-dehydrogenase</fullName>
        <ecNumber evidence="7">1.1.1.49</ecNumber>
    </recommendedName>
</protein>
<comment type="pathway">
    <text evidence="1 7">Carbohydrate degradation; pentose phosphate pathway; D-ribulose 5-phosphate from D-glucose 6-phosphate (oxidative stage): step 1/3.</text>
</comment>